<dbReference type="InterPro" id="IPR014748">
    <property type="entry name" value="Enoyl-CoA_hydra_C"/>
</dbReference>
<evidence type="ECO:0000256" key="3">
    <source>
        <dbReference type="RuleBase" id="RU003707"/>
    </source>
</evidence>
<evidence type="ECO:0000256" key="1">
    <source>
        <dbReference type="ARBA" id="ARBA00005254"/>
    </source>
</evidence>
<dbReference type="InterPro" id="IPR018376">
    <property type="entry name" value="Enoyl-CoA_hyd/isom_CS"/>
</dbReference>
<dbReference type="PANTHER" id="PTHR11941">
    <property type="entry name" value="ENOYL-COA HYDRATASE-RELATED"/>
    <property type="match status" value="1"/>
</dbReference>
<dbReference type="InterPro" id="IPR001753">
    <property type="entry name" value="Enoyl-CoA_hydra/iso"/>
</dbReference>
<gene>
    <name evidence="4" type="ORF">J2S08_004258</name>
</gene>
<dbReference type="SUPFAM" id="SSF52096">
    <property type="entry name" value="ClpP/crotonase"/>
    <property type="match status" value="1"/>
</dbReference>
<sequence length="266" mass="29311">MTKNISSDEDVYLKVDREIGTIFINRPHKRNALSYRMWETLIALVDDCEQNPDVKVIILRSTTDTAFSAGSDIAEFPKIRSTKSGAIKYNDISLKLEEKIGKCLKPSISMIRGFCVGGGCEIAVACDFRFSDTSGVFGITPAKLGLVYNTPGTKNLIDLVGPSKAKDILFSGRLLPASEALAIGLIDRIIDASKLEAETYEYAEMLCKNAQLSIRGSKQIMNEIRNGAVKDSDEITELVLDSFTSADYHEGVAAFLEKRKPKFTYS</sequence>
<organism evidence="4 5">
    <name type="scientific">Bacillus chungangensis</name>
    <dbReference type="NCBI Taxonomy" id="587633"/>
    <lineage>
        <taxon>Bacteria</taxon>
        <taxon>Bacillati</taxon>
        <taxon>Bacillota</taxon>
        <taxon>Bacilli</taxon>
        <taxon>Bacillales</taxon>
        <taxon>Bacillaceae</taxon>
        <taxon>Bacillus</taxon>
    </lineage>
</organism>
<dbReference type="Gene3D" id="3.90.226.10">
    <property type="entry name" value="2-enoyl-CoA Hydratase, Chain A, domain 1"/>
    <property type="match status" value="1"/>
</dbReference>
<dbReference type="EMBL" id="JAUSTT010000041">
    <property type="protein sequence ID" value="MDQ0178353.1"/>
    <property type="molecule type" value="Genomic_DNA"/>
</dbReference>
<dbReference type="PROSITE" id="PS00166">
    <property type="entry name" value="ENOYL_COA_HYDRATASE"/>
    <property type="match status" value="1"/>
</dbReference>
<dbReference type="CDD" id="cd06558">
    <property type="entry name" value="crotonase-like"/>
    <property type="match status" value="1"/>
</dbReference>
<dbReference type="RefSeq" id="WP_307233097.1">
    <property type="nucleotide sequence ID" value="NZ_JAUSTT010000041.1"/>
</dbReference>
<dbReference type="Pfam" id="PF00378">
    <property type="entry name" value="ECH_1"/>
    <property type="match status" value="1"/>
</dbReference>
<evidence type="ECO:0000256" key="2">
    <source>
        <dbReference type="ARBA" id="ARBA00023239"/>
    </source>
</evidence>
<proteinExistence type="inferred from homology"/>
<name>A0ABT9WZ10_9BACI</name>
<comment type="similarity">
    <text evidence="1 3">Belongs to the enoyl-CoA hydratase/isomerase family.</text>
</comment>
<dbReference type="Proteomes" id="UP001223586">
    <property type="component" value="Unassembled WGS sequence"/>
</dbReference>
<comment type="caution">
    <text evidence="4">The sequence shown here is derived from an EMBL/GenBank/DDBJ whole genome shotgun (WGS) entry which is preliminary data.</text>
</comment>
<dbReference type="InterPro" id="IPR029045">
    <property type="entry name" value="ClpP/crotonase-like_dom_sf"/>
</dbReference>
<keyword evidence="5" id="KW-1185">Reference proteome</keyword>
<evidence type="ECO:0000313" key="5">
    <source>
        <dbReference type="Proteomes" id="UP001223586"/>
    </source>
</evidence>
<dbReference type="PANTHER" id="PTHR11941:SF54">
    <property type="entry name" value="ENOYL-COA HYDRATASE, MITOCHONDRIAL"/>
    <property type="match status" value="1"/>
</dbReference>
<accession>A0ABT9WZ10</accession>
<evidence type="ECO:0000313" key="4">
    <source>
        <dbReference type="EMBL" id="MDQ0178353.1"/>
    </source>
</evidence>
<dbReference type="Gene3D" id="1.10.12.10">
    <property type="entry name" value="Lyase 2-enoyl-coa Hydratase, Chain A, domain 2"/>
    <property type="match status" value="1"/>
</dbReference>
<reference evidence="4 5" key="1">
    <citation type="submission" date="2023-07" db="EMBL/GenBank/DDBJ databases">
        <title>Genomic Encyclopedia of Type Strains, Phase IV (KMG-IV): sequencing the most valuable type-strain genomes for metagenomic binning, comparative biology and taxonomic classification.</title>
        <authorList>
            <person name="Goeker M."/>
        </authorList>
    </citation>
    <scope>NUCLEOTIDE SEQUENCE [LARGE SCALE GENOMIC DNA]</scope>
    <source>
        <strain evidence="4 5">DSM 23837</strain>
    </source>
</reference>
<protein>
    <submittedName>
        <fullName evidence="4">Enoyl-CoA hydratase/carnithine racemase</fullName>
    </submittedName>
</protein>
<keyword evidence="2" id="KW-0456">Lyase</keyword>